<sequence length="557" mass="63962">MSGSNVEETSEQTRGRETEPTARGRGKKDKSRDAVANMEARLAKVELAMVDTREGLDLIEQGMEKGLEDLREQIQDLRERVLVSQVQPVSHEEFVSFQGKVLSMLASMESRIEALATRMESRDQEVRQELAIYKAAVSARVMATHEASRVEVPKPHRFSGKRDAKELDNFLWHMERYFEAIALTDEAAKVRTATLYLIDTATLWWRRRFADMEKGICTIETWEDFKREIKRQFYPEDVAYLARKNMRRLKHTGSIRDYVKEFSSLMLEIPNMTEEELLFNFMDNLQGWAEQELRRRGVQDLATAMAVAESLTDYKRGDSSKDESLEDSHAMGGGDEVPRDHNAPKKGSGKTSNFREGRDKAEKKEFTPKIKCFLCDGPHWARDCPKRKALSAMIEEREQEDEAHMGSMQLLGALQFNSKPSTPETSLLAGVQVKEEKGERAEVALTHMEEVTKGKVNSMGKRKQHSKHRKRTGLHPSEASREKEVKNILAEQVTRRQGVPPVIEYLVRWKGLPKRQVSWEHADALRKFWKHIERFQNEATTRTSTASVGESVTRCFK</sequence>
<name>A0ABY9CJY3_VITVI</name>
<feature type="region of interest" description="Disordered" evidence="1">
    <location>
        <begin position="313"/>
        <end position="362"/>
    </location>
</feature>
<dbReference type="Gene3D" id="2.40.50.40">
    <property type="match status" value="1"/>
</dbReference>
<dbReference type="SMART" id="SM00298">
    <property type="entry name" value="CHROMO"/>
    <property type="match status" value="1"/>
</dbReference>
<feature type="compositionally biased region" description="Basic and acidic residues" evidence="1">
    <location>
        <begin position="313"/>
        <end position="329"/>
    </location>
</feature>
<dbReference type="EMBL" id="CP126656">
    <property type="protein sequence ID" value="WJZ95417.1"/>
    <property type="molecule type" value="Genomic_DNA"/>
</dbReference>
<dbReference type="InterPro" id="IPR000953">
    <property type="entry name" value="Chromo/chromo_shadow_dom"/>
</dbReference>
<evidence type="ECO:0000313" key="4">
    <source>
        <dbReference type="Proteomes" id="UP001227230"/>
    </source>
</evidence>
<evidence type="ECO:0000313" key="3">
    <source>
        <dbReference type="EMBL" id="WJZ95417.1"/>
    </source>
</evidence>
<organism evidence="3 4">
    <name type="scientific">Vitis vinifera</name>
    <name type="common">Grape</name>
    <dbReference type="NCBI Taxonomy" id="29760"/>
    <lineage>
        <taxon>Eukaryota</taxon>
        <taxon>Viridiplantae</taxon>
        <taxon>Streptophyta</taxon>
        <taxon>Embryophyta</taxon>
        <taxon>Tracheophyta</taxon>
        <taxon>Spermatophyta</taxon>
        <taxon>Magnoliopsida</taxon>
        <taxon>eudicotyledons</taxon>
        <taxon>Gunneridae</taxon>
        <taxon>Pentapetalae</taxon>
        <taxon>rosids</taxon>
        <taxon>Vitales</taxon>
        <taxon>Vitaceae</taxon>
        <taxon>Viteae</taxon>
        <taxon>Vitis</taxon>
    </lineage>
</organism>
<reference evidence="3 4" key="1">
    <citation type="journal article" date="2023" name="Hortic Res">
        <title>The complete reference genome for grapevine (Vitis vinifera L.) genetics and breeding.</title>
        <authorList>
            <person name="Shi X."/>
            <person name="Cao S."/>
            <person name="Wang X."/>
            <person name="Huang S."/>
            <person name="Wang Y."/>
            <person name="Liu Z."/>
            <person name="Liu W."/>
            <person name="Leng X."/>
            <person name="Peng Y."/>
            <person name="Wang N."/>
            <person name="Wang Y."/>
            <person name="Ma Z."/>
            <person name="Xu X."/>
            <person name="Zhang F."/>
            <person name="Xue H."/>
            <person name="Zhong H."/>
            <person name="Wang Y."/>
            <person name="Zhang K."/>
            <person name="Velt A."/>
            <person name="Avia K."/>
            <person name="Holtgrawe D."/>
            <person name="Grimplet J."/>
            <person name="Matus J.T."/>
            <person name="Ware D."/>
            <person name="Wu X."/>
            <person name="Wang H."/>
            <person name="Liu C."/>
            <person name="Fang Y."/>
            <person name="Rustenholz C."/>
            <person name="Cheng Z."/>
            <person name="Xiao H."/>
            <person name="Zhou Y."/>
        </authorList>
    </citation>
    <scope>NUCLEOTIDE SEQUENCE [LARGE SCALE GENOMIC DNA]</scope>
    <source>
        <strain evidence="4">cv. Pinot noir / PN40024</strain>
        <tissue evidence="3">Leaf</tissue>
    </source>
</reference>
<feature type="domain" description="Chromo" evidence="2">
    <location>
        <begin position="483"/>
        <end position="547"/>
    </location>
</feature>
<dbReference type="PROSITE" id="PS50013">
    <property type="entry name" value="CHROMO_2"/>
    <property type="match status" value="1"/>
</dbReference>
<dbReference type="Pfam" id="PF00385">
    <property type="entry name" value="Chromo"/>
    <property type="match status" value="1"/>
</dbReference>
<evidence type="ECO:0000259" key="2">
    <source>
        <dbReference type="PROSITE" id="PS50013"/>
    </source>
</evidence>
<keyword evidence="4" id="KW-1185">Reference proteome</keyword>
<evidence type="ECO:0000256" key="1">
    <source>
        <dbReference type="SAM" id="MobiDB-lite"/>
    </source>
</evidence>
<dbReference type="Pfam" id="PF19259">
    <property type="entry name" value="Ty3_capsid"/>
    <property type="match status" value="1"/>
</dbReference>
<accession>A0ABY9CJY3</accession>
<feature type="region of interest" description="Disordered" evidence="1">
    <location>
        <begin position="456"/>
        <end position="483"/>
    </location>
</feature>
<gene>
    <name evidence="3" type="ORF">VitviT2T_014190</name>
</gene>
<feature type="compositionally biased region" description="Basic residues" evidence="1">
    <location>
        <begin position="460"/>
        <end position="473"/>
    </location>
</feature>
<dbReference type="Proteomes" id="UP001227230">
    <property type="component" value="Chromosome 9"/>
</dbReference>
<protein>
    <recommendedName>
        <fullName evidence="2">Chromo domain-containing protein</fullName>
    </recommendedName>
</protein>
<dbReference type="InterPro" id="IPR016197">
    <property type="entry name" value="Chromo-like_dom_sf"/>
</dbReference>
<dbReference type="InterPro" id="IPR023780">
    <property type="entry name" value="Chromo_domain"/>
</dbReference>
<dbReference type="SUPFAM" id="SSF54160">
    <property type="entry name" value="Chromo domain-like"/>
    <property type="match status" value="1"/>
</dbReference>
<dbReference type="InterPro" id="IPR045358">
    <property type="entry name" value="Ty3_capsid"/>
</dbReference>
<feature type="compositionally biased region" description="Basic and acidic residues" evidence="1">
    <location>
        <begin position="353"/>
        <end position="362"/>
    </location>
</feature>
<proteinExistence type="predicted"/>
<feature type="region of interest" description="Disordered" evidence="1">
    <location>
        <begin position="1"/>
        <end position="34"/>
    </location>
</feature>
<feature type="compositionally biased region" description="Basic and acidic residues" evidence="1">
    <location>
        <begin position="11"/>
        <end position="22"/>
    </location>
</feature>